<organism evidence="1 2">
    <name type="scientific">Hymenobacter ginkgonis</name>
    <dbReference type="NCBI Taxonomy" id="2682976"/>
    <lineage>
        <taxon>Bacteria</taxon>
        <taxon>Pseudomonadati</taxon>
        <taxon>Bacteroidota</taxon>
        <taxon>Cytophagia</taxon>
        <taxon>Cytophagales</taxon>
        <taxon>Hymenobacteraceae</taxon>
        <taxon>Hymenobacter</taxon>
    </lineage>
</organism>
<dbReference type="Pfam" id="PF10905">
    <property type="entry name" value="DUF2695"/>
    <property type="match status" value="1"/>
</dbReference>
<evidence type="ECO:0000313" key="2">
    <source>
        <dbReference type="Proteomes" id="UP000441336"/>
    </source>
</evidence>
<dbReference type="RefSeq" id="WP_157568032.1">
    <property type="nucleotide sequence ID" value="NZ_WQKZ01000004.1"/>
</dbReference>
<evidence type="ECO:0000313" key="1">
    <source>
        <dbReference type="EMBL" id="MVN78200.1"/>
    </source>
</evidence>
<dbReference type="Proteomes" id="UP000441336">
    <property type="component" value="Unassembled WGS sequence"/>
</dbReference>
<comment type="caution">
    <text evidence="1">The sequence shown here is derived from an EMBL/GenBank/DDBJ whole genome shotgun (WGS) entry which is preliminary data.</text>
</comment>
<accession>A0A7K1TIG1</accession>
<proteinExistence type="predicted"/>
<dbReference type="AlphaFoldDB" id="A0A7K1TIG1"/>
<sequence>MPSAEEKKRRKQAMQQLQVAATNSLLAGLPMDLGQLKGLFDYLDAALSKTECDDTLRLTKQFAAEVDLPFEPLQKWLSDQGGYCDCEVLANVEEKVEDLL</sequence>
<reference evidence="1 2" key="1">
    <citation type="submission" date="2019-12" db="EMBL/GenBank/DDBJ databases">
        <title>Hymenobacter sp. HMF4947 Genome sequencing and assembly.</title>
        <authorList>
            <person name="Kang H."/>
            <person name="Cha I."/>
            <person name="Kim H."/>
            <person name="Joh K."/>
        </authorList>
    </citation>
    <scope>NUCLEOTIDE SEQUENCE [LARGE SCALE GENOMIC DNA]</scope>
    <source>
        <strain evidence="1 2">HMF4947</strain>
    </source>
</reference>
<dbReference type="EMBL" id="WQKZ01000004">
    <property type="protein sequence ID" value="MVN78200.1"/>
    <property type="molecule type" value="Genomic_DNA"/>
</dbReference>
<name>A0A7K1TIG1_9BACT</name>
<keyword evidence="2" id="KW-1185">Reference proteome</keyword>
<gene>
    <name evidence="1" type="ORF">GO988_17870</name>
</gene>
<dbReference type="InterPro" id="IPR024248">
    <property type="entry name" value="DUF2695"/>
</dbReference>
<protein>
    <submittedName>
        <fullName evidence="1">DUF2695 domain-containing protein</fullName>
    </submittedName>
</protein>